<proteinExistence type="predicted"/>
<comment type="caution">
    <text evidence="1">The sequence shown here is derived from an EMBL/GenBank/DDBJ whole genome shotgun (WGS) entry which is preliminary data.</text>
</comment>
<protein>
    <submittedName>
        <fullName evidence="1">Uncharacterized protein</fullName>
    </submittedName>
</protein>
<reference evidence="1 2" key="1">
    <citation type="submission" date="2020-05" db="EMBL/GenBank/DDBJ databases">
        <title>The draft genome sequence of Maribacter arenosus CAU 1321.</title>
        <authorList>
            <person name="Mu L."/>
        </authorList>
    </citation>
    <scope>NUCLEOTIDE SEQUENCE [LARGE SCALE GENOMIC DNA]</scope>
    <source>
        <strain evidence="1 2">CAU 1321</strain>
    </source>
</reference>
<keyword evidence="2" id="KW-1185">Reference proteome</keyword>
<gene>
    <name evidence="1" type="ORF">HPE63_13715</name>
</gene>
<organism evidence="1 2">
    <name type="scientific">Maribacter arenosus</name>
    <dbReference type="NCBI Taxonomy" id="1854708"/>
    <lineage>
        <taxon>Bacteria</taxon>
        <taxon>Pseudomonadati</taxon>
        <taxon>Bacteroidota</taxon>
        <taxon>Flavobacteriia</taxon>
        <taxon>Flavobacteriales</taxon>
        <taxon>Flavobacteriaceae</taxon>
        <taxon>Maribacter</taxon>
    </lineage>
</organism>
<dbReference type="EMBL" id="JABTCG010000005">
    <property type="protein sequence ID" value="MBD0851733.1"/>
    <property type="molecule type" value="Genomic_DNA"/>
</dbReference>
<name>A0ABR7VEF0_9FLAO</name>
<accession>A0ABR7VEF0</accession>
<evidence type="ECO:0000313" key="2">
    <source>
        <dbReference type="Proteomes" id="UP000598350"/>
    </source>
</evidence>
<evidence type="ECO:0000313" key="1">
    <source>
        <dbReference type="EMBL" id="MBD0851733.1"/>
    </source>
</evidence>
<dbReference type="RefSeq" id="WP_188314864.1">
    <property type="nucleotide sequence ID" value="NZ_JABTCG010000005.1"/>
</dbReference>
<dbReference type="Proteomes" id="UP000598350">
    <property type="component" value="Unassembled WGS sequence"/>
</dbReference>
<sequence length="527" mass="60756">MKYLFKSIIVFIVLTYNVFGQTKDQIIEGTVSFVTTNNIYVKFENTQSIVIGDSLNLKNTITACLVVKSKSSSSCVCQVVNACEIQKGDNVFFVDKPKEKVIVTAPKKEFVPVVLDADELQTEPEYKETIRGRISASTYSNILSNRDDRHRIMSRLSVDANHIKGSKFSFNTYLNYRHILDQAETSFLQKNSFLRVYNLGARYDATPTLSFTLGRNINPKMSSIGAIDGLQVEKYFGNYYAGAIVGFRPDIFDYGFNADLLQYGGYVGTLTSTENFYSQTTLGAIEQRGNGDIDRRYTYMQHSSTLFKDLNFFASMEMDIFSKVNYTTKNNLRLTNLYVSARYRFSRALNMMLSYDSRKRIIYYETLQTEIERLLDDDIARQGARARINFKPYKNIFAGISYSKRFQSDNQNKSDNIYGYVTLSKVPNIGGRLSLTYNRNESNYLKSNIGGARYSKEFMNNRLHTDLYYRLVFYDYTTGMDSFEQHYFGTNLSYNINRQLLVSISGELSTFDDENNIRIYSRIIQRF</sequence>